<reference evidence="3 4" key="1">
    <citation type="submission" date="2010-05" db="EMBL/GenBank/DDBJ databases">
        <title>The Genome Sequence of Thecamonas trahens ATCC 50062.</title>
        <authorList>
            <consortium name="The Broad Institute Genome Sequencing Platform"/>
            <person name="Russ C."/>
            <person name="Cuomo C."/>
            <person name="Shea T."/>
            <person name="Young S.K."/>
            <person name="Zeng Q."/>
            <person name="Koehrsen M."/>
            <person name="Haas B."/>
            <person name="Borodovsky M."/>
            <person name="Guigo R."/>
            <person name="Alvarado L."/>
            <person name="Berlin A."/>
            <person name="Bochicchio J."/>
            <person name="Borenstein D."/>
            <person name="Chapman S."/>
            <person name="Chen Z."/>
            <person name="Freedman E."/>
            <person name="Gellesch M."/>
            <person name="Goldberg J."/>
            <person name="Griggs A."/>
            <person name="Gujja S."/>
            <person name="Heilman E."/>
            <person name="Heiman D."/>
            <person name="Hepburn T."/>
            <person name="Howarth C."/>
            <person name="Jen D."/>
            <person name="Larson L."/>
            <person name="Mehta T."/>
            <person name="Park D."/>
            <person name="Pearson M."/>
            <person name="Roberts A."/>
            <person name="Saif S."/>
            <person name="Shenoy N."/>
            <person name="Sisk P."/>
            <person name="Stolte C."/>
            <person name="Sykes S."/>
            <person name="Thomson T."/>
            <person name="Walk T."/>
            <person name="White J."/>
            <person name="Yandava C."/>
            <person name="Burger G."/>
            <person name="Gray M.W."/>
            <person name="Holland P.W.H."/>
            <person name="King N."/>
            <person name="Lang F.B.F."/>
            <person name="Roger A.J."/>
            <person name="Ruiz-Trillo I."/>
            <person name="Lander E."/>
            <person name="Nusbaum C."/>
        </authorList>
    </citation>
    <scope>NUCLEOTIDE SEQUENCE [LARGE SCALE GENOMIC DNA]</scope>
    <source>
        <strain evidence="3 4">ATCC 50062</strain>
    </source>
</reference>
<feature type="transmembrane region" description="Helical" evidence="2">
    <location>
        <begin position="94"/>
        <end position="114"/>
    </location>
</feature>
<dbReference type="PANTHER" id="PTHR40467:SF1">
    <property type="match status" value="1"/>
</dbReference>
<feature type="transmembrane region" description="Helical" evidence="2">
    <location>
        <begin position="390"/>
        <end position="408"/>
    </location>
</feature>
<organism evidence="3 4">
    <name type="scientific">Thecamonas trahens ATCC 50062</name>
    <dbReference type="NCBI Taxonomy" id="461836"/>
    <lineage>
        <taxon>Eukaryota</taxon>
        <taxon>Apusozoa</taxon>
        <taxon>Apusomonadida</taxon>
        <taxon>Apusomonadidae</taxon>
        <taxon>Thecamonas</taxon>
    </lineage>
</organism>
<dbReference type="PANTHER" id="PTHR40467">
    <property type="match status" value="1"/>
</dbReference>
<dbReference type="InterPro" id="IPR039966">
    <property type="entry name" value="C553.12c"/>
</dbReference>
<name>A0A0L0DNS2_THETB</name>
<feature type="transmembrane region" description="Helical" evidence="2">
    <location>
        <begin position="20"/>
        <end position="39"/>
    </location>
</feature>
<keyword evidence="2" id="KW-0812">Transmembrane</keyword>
<proteinExistence type="predicted"/>
<evidence type="ECO:0000256" key="1">
    <source>
        <dbReference type="SAM" id="MobiDB-lite"/>
    </source>
</evidence>
<dbReference type="Proteomes" id="UP000054408">
    <property type="component" value="Unassembled WGS sequence"/>
</dbReference>
<feature type="compositionally biased region" description="Low complexity" evidence="1">
    <location>
        <begin position="202"/>
        <end position="218"/>
    </location>
</feature>
<dbReference type="AlphaFoldDB" id="A0A0L0DNS2"/>
<evidence type="ECO:0000313" key="3">
    <source>
        <dbReference type="EMBL" id="KNC53967.1"/>
    </source>
</evidence>
<feature type="transmembrane region" description="Helical" evidence="2">
    <location>
        <begin position="59"/>
        <end position="82"/>
    </location>
</feature>
<feature type="transmembrane region" description="Helical" evidence="2">
    <location>
        <begin position="414"/>
        <end position="435"/>
    </location>
</feature>
<feature type="compositionally biased region" description="Polar residues" evidence="1">
    <location>
        <begin position="240"/>
        <end position="249"/>
    </location>
</feature>
<feature type="transmembrane region" description="Helical" evidence="2">
    <location>
        <begin position="478"/>
        <end position="501"/>
    </location>
</feature>
<keyword evidence="2" id="KW-1133">Transmembrane helix</keyword>
<sequence>MSRKLLYPGTKADRLHYVTIRFVPLLAVGVWLLWPLYAPPTLDHAALTDTSRPEPKASFWLYLTGFALPYSLTASAVGYALYGLVLPLPSMRILLPLAVGVSLLDSGLRAMAFLLEWSPLSIVLPLCTIPASIPFFLVLGWHAYSRGQDRHAVTEWLSARNDRTAHLVDFLFRKDIAPSGSPHAGAVAAGAASAADAVARHAAGSSSETTSSGPGSYSDAYESTSPSASEAQEVMWVSDWDSSGSSNGRSEILGGPVRSGSSSPEPTVESYAGTESELDLRSGSSSPDEYTVMSESSRYVADSSAAEYAEEHSFVRTFLWMAALLVVILVTYAFCQVFTAFFIELSRESLSATTQALFVFAFSVPLLLFKTLTKFVVGKFDAVHEADIKPVALYTMDLFFFVFQRNLFLEVESYAVILFVNVYDVLVDVVVYGLLASRPSHRVQSWFASSVQSVPCLGTLVPRPVSYELFVQQSIMDFFFYVVAETMSLIAFGSYTVLLHYSHNAPGYRFSERDGVGHDDELPRFVAYMFITLGFSIISVLLIRYLHSRALNVTSFEVGALVLRAPRVRLALVLVAIHVLQDLYLAIFKLNFAAP</sequence>
<feature type="transmembrane region" description="Helical" evidence="2">
    <location>
        <begin position="349"/>
        <end position="369"/>
    </location>
</feature>
<dbReference type="RefSeq" id="XP_013754169.1">
    <property type="nucleotide sequence ID" value="XM_013898715.1"/>
</dbReference>
<feature type="transmembrane region" description="Helical" evidence="2">
    <location>
        <begin position="525"/>
        <end position="547"/>
    </location>
</feature>
<feature type="transmembrane region" description="Helical" evidence="2">
    <location>
        <begin position="318"/>
        <end position="343"/>
    </location>
</feature>
<keyword evidence="4" id="KW-1185">Reference proteome</keyword>
<keyword evidence="2" id="KW-0472">Membrane</keyword>
<dbReference type="EMBL" id="GL349484">
    <property type="protein sequence ID" value="KNC53967.1"/>
    <property type="molecule type" value="Genomic_DNA"/>
</dbReference>
<evidence type="ECO:0008006" key="5">
    <source>
        <dbReference type="Google" id="ProtNLM"/>
    </source>
</evidence>
<dbReference type="GeneID" id="25568040"/>
<evidence type="ECO:0000313" key="4">
    <source>
        <dbReference type="Proteomes" id="UP000054408"/>
    </source>
</evidence>
<protein>
    <recommendedName>
        <fullName evidence="5">Transmembrane protein</fullName>
    </recommendedName>
</protein>
<evidence type="ECO:0000256" key="2">
    <source>
        <dbReference type="SAM" id="Phobius"/>
    </source>
</evidence>
<feature type="region of interest" description="Disordered" evidence="1">
    <location>
        <begin position="202"/>
        <end position="224"/>
    </location>
</feature>
<accession>A0A0L0DNS2</accession>
<feature type="transmembrane region" description="Helical" evidence="2">
    <location>
        <begin position="568"/>
        <end position="587"/>
    </location>
</feature>
<feature type="transmembrane region" description="Helical" evidence="2">
    <location>
        <begin position="120"/>
        <end position="141"/>
    </location>
</feature>
<gene>
    <name evidence="3" type="ORF">AMSG_09615</name>
</gene>
<feature type="region of interest" description="Disordered" evidence="1">
    <location>
        <begin position="240"/>
        <end position="289"/>
    </location>
</feature>